<dbReference type="Proteomes" id="UP000689195">
    <property type="component" value="Unassembled WGS sequence"/>
</dbReference>
<dbReference type="InterPro" id="IPR013087">
    <property type="entry name" value="Znf_C2H2_type"/>
</dbReference>
<gene>
    <name evidence="3" type="ORF">PPENT_87.1.T0090086</name>
</gene>
<proteinExistence type="predicted"/>
<evidence type="ECO:0000259" key="2">
    <source>
        <dbReference type="PROSITE" id="PS50157"/>
    </source>
</evidence>
<accession>A0A8S1SPY0</accession>
<dbReference type="PANTHER" id="PTHR16295">
    <property type="entry name" value="TRAF-TYPE ZINC FINGER PROTEIN-RELATED"/>
    <property type="match status" value="1"/>
</dbReference>
<evidence type="ECO:0000313" key="4">
    <source>
        <dbReference type="Proteomes" id="UP000689195"/>
    </source>
</evidence>
<protein>
    <recommendedName>
        <fullName evidence="2">C2H2-type domain-containing protein</fullName>
    </recommendedName>
</protein>
<keyword evidence="1" id="KW-0863">Zinc-finger</keyword>
<dbReference type="GO" id="GO:0005739">
    <property type="term" value="C:mitochondrion"/>
    <property type="evidence" value="ECO:0007669"/>
    <property type="project" value="TreeGrafter"/>
</dbReference>
<keyword evidence="4" id="KW-1185">Reference proteome</keyword>
<keyword evidence="1" id="KW-0479">Metal-binding</keyword>
<reference evidence="3" key="1">
    <citation type="submission" date="2021-01" db="EMBL/GenBank/DDBJ databases">
        <authorList>
            <consortium name="Genoscope - CEA"/>
            <person name="William W."/>
        </authorList>
    </citation>
    <scope>NUCLEOTIDE SEQUENCE</scope>
</reference>
<dbReference type="AlphaFoldDB" id="A0A8S1SPY0"/>
<dbReference type="PROSITE" id="PS50157">
    <property type="entry name" value="ZINC_FINGER_C2H2_2"/>
    <property type="match status" value="1"/>
</dbReference>
<dbReference type="EMBL" id="CAJJDO010000009">
    <property type="protein sequence ID" value="CAD8140462.1"/>
    <property type="molecule type" value="Genomic_DNA"/>
</dbReference>
<organism evidence="3 4">
    <name type="scientific">Paramecium pentaurelia</name>
    <dbReference type="NCBI Taxonomy" id="43138"/>
    <lineage>
        <taxon>Eukaryota</taxon>
        <taxon>Sar</taxon>
        <taxon>Alveolata</taxon>
        <taxon>Ciliophora</taxon>
        <taxon>Intramacronucleata</taxon>
        <taxon>Oligohymenophorea</taxon>
        <taxon>Peniculida</taxon>
        <taxon>Parameciidae</taxon>
        <taxon>Paramecium</taxon>
    </lineage>
</organism>
<evidence type="ECO:0000313" key="3">
    <source>
        <dbReference type="EMBL" id="CAD8140462.1"/>
    </source>
</evidence>
<sequence length="224" mass="26970">MHELYCSQNMKKCIICEVSFDFNNQEEHLNYHLQNTCQNCKIFQKDLTHHKCLQCQFCSQFYQKEELQNHLEQCKLLKTKCIFCGEAIQNKLLELHKPYCQEQYDKGKFQCVYCKEKFNSQQSLSNHQKICENNQNLCPYCNLSLMSYYKDEHIKICESRTEPCSFCNQRILLKNKPAHELSCFQIQQNFVFNQIEIHQTTKLQYEQITDEYLEEYLKLNDSDN</sequence>
<dbReference type="OrthoDB" id="6077919at2759"/>
<name>A0A8S1SPY0_9CILI</name>
<evidence type="ECO:0000256" key="1">
    <source>
        <dbReference type="PROSITE-ProRule" id="PRU00042"/>
    </source>
</evidence>
<dbReference type="GO" id="GO:0008270">
    <property type="term" value="F:zinc ion binding"/>
    <property type="evidence" value="ECO:0007669"/>
    <property type="project" value="UniProtKB-KW"/>
</dbReference>
<keyword evidence="1" id="KW-0862">Zinc</keyword>
<comment type="caution">
    <text evidence="3">The sequence shown here is derived from an EMBL/GenBank/DDBJ whole genome shotgun (WGS) entry which is preliminary data.</text>
</comment>
<dbReference type="InterPro" id="IPR051986">
    <property type="entry name" value="Innate_Immune_Apopt_Reg"/>
</dbReference>
<feature type="domain" description="C2H2-type" evidence="2">
    <location>
        <begin position="109"/>
        <end position="136"/>
    </location>
</feature>
<dbReference type="PANTHER" id="PTHR16295:SF10">
    <property type="entry name" value="EXPRESSED PROTEIN"/>
    <property type="match status" value="1"/>
</dbReference>